<feature type="signal peptide" evidence="1">
    <location>
        <begin position="1"/>
        <end position="22"/>
    </location>
</feature>
<feature type="chain" id="PRO_5032581507" evidence="1">
    <location>
        <begin position="23"/>
        <end position="310"/>
    </location>
</feature>
<keyword evidence="1" id="KW-0732">Signal</keyword>
<dbReference type="EMBL" id="CP062983">
    <property type="protein sequence ID" value="QPC84447.1"/>
    <property type="molecule type" value="Genomic_DNA"/>
</dbReference>
<evidence type="ECO:0000313" key="2">
    <source>
        <dbReference type="EMBL" id="QPC84447.1"/>
    </source>
</evidence>
<reference evidence="2 3" key="1">
    <citation type="submission" date="2020-02" db="EMBL/GenBank/DDBJ databases">
        <authorList>
            <person name="Zheng R.K."/>
            <person name="Sun C.M."/>
        </authorList>
    </citation>
    <scope>NUCLEOTIDE SEQUENCE [LARGE SCALE GENOMIC DNA]</scope>
    <source>
        <strain evidence="3">rifampicinis</strain>
    </source>
</reference>
<dbReference type="AlphaFoldDB" id="A0A7S8IG98"/>
<protein>
    <submittedName>
        <fullName evidence="2">Uncharacterized protein</fullName>
    </submittedName>
</protein>
<organism evidence="2 3">
    <name type="scientific">Phototrophicus methaneseepsis</name>
    <dbReference type="NCBI Taxonomy" id="2710758"/>
    <lineage>
        <taxon>Bacteria</taxon>
        <taxon>Bacillati</taxon>
        <taxon>Chloroflexota</taxon>
        <taxon>Candidatus Thermofontia</taxon>
        <taxon>Phototrophicales</taxon>
        <taxon>Phototrophicaceae</taxon>
        <taxon>Phototrophicus</taxon>
    </lineage>
</organism>
<accession>A0A7S8IG98</accession>
<keyword evidence="3" id="KW-1185">Reference proteome</keyword>
<name>A0A7S8IG98_9CHLR</name>
<sequence length="310" mass="33384">MRRFMSLFAILCIMMMAGGTMAQGETTVIGGTEDQMRDLITRILGGYSPEMATEIFIASVPEDLAQWAPIPEDATLIASVRRSGPNLYGPGIGTEDSMMLEVFINGGDPESNYNYFLDQLTAQGMTVIDSTLNNMGGFTPNVSGYGNLCDEEQGISVNFDTSKNPGGVVYSTLRVQSPADIYQCSQGRPSEPPYVDPMTDIIPALNVPEGVTVTTNRNGTIYYNAQMIGLSAEITTSLSMAEVKEAYTDQLEAAGWENTLDESSSATSLTHWHITAPDDSEWLGVFSLEASPAGDGAYLANILVMSADRD</sequence>
<gene>
    <name evidence="2" type="ORF">G4Y79_08750</name>
</gene>
<proteinExistence type="predicted"/>
<evidence type="ECO:0000256" key="1">
    <source>
        <dbReference type="SAM" id="SignalP"/>
    </source>
</evidence>
<evidence type="ECO:0000313" key="3">
    <source>
        <dbReference type="Proteomes" id="UP000594468"/>
    </source>
</evidence>
<dbReference type="KEGG" id="pmet:G4Y79_08750"/>
<dbReference type="RefSeq" id="WP_195172510.1">
    <property type="nucleotide sequence ID" value="NZ_CP062983.1"/>
</dbReference>
<dbReference type="Proteomes" id="UP000594468">
    <property type="component" value="Chromosome"/>
</dbReference>